<sequence length="355" mass="40211">MSGKTQPGAFHRGLIRLERVIDRLRPKRIVGEKSIVRCFEAYGRGRTVIVRGRVEMKRELRPSDIDDSRRRNFLTMAANFFTREIPHARIYGEVAGETFEATADDEGYFLHRLELAHEPADFEFDFSATVSRSEEPGTEKPRTSGLVLMVRPSARRVIISDVDDTVIETGAAKLWQLLKTTLLENEHTRRVFEGVSGFYADLQRGGSGNERNPIYYVTSSPWNLRDFLLRIFELRGTPRGPLFMTDWGIDRAKLFKPGHHEHKLHVIRHLLDFHDPLPAVLIGDSGEQDPEIYSAIVREHPGRVAAIFIRDVTGSLRADEIARLAMACLEQGVPLHLVEDTRAAVREARAAGLVP</sequence>
<dbReference type="InterPro" id="IPR019236">
    <property type="entry name" value="APP1_cat"/>
</dbReference>
<dbReference type="RefSeq" id="WP_353566891.1">
    <property type="nucleotide sequence ID" value="NZ_BAABRI010000009.1"/>
</dbReference>
<keyword evidence="3" id="KW-1185">Reference proteome</keyword>
<reference evidence="2 3" key="1">
    <citation type="submission" date="2024-02" db="EMBL/GenBank/DDBJ databases">
        <title>Haloferula sargassicola NBRC 104335.</title>
        <authorList>
            <person name="Ichikawa N."/>
            <person name="Katano-Makiyama Y."/>
            <person name="Hidaka K."/>
        </authorList>
    </citation>
    <scope>NUCLEOTIDE SEQUENCE [LARGE SCALE GENOMIC DNA]</scope>
    <source>
        <strain evidence="2 3">NBRC 104335</strain>
    </source>
</reference>
<organism evidence="2 3">
    <name type="scientific">Haloferula sargassicola</name>
    <dbReference type="NCBI Taxonomy" id="490096"/>
    <lineage>
        <taxon>Bacteria</taxon>
        <taxon>Pseudomonadati</taxon>
        <taxon>Verrucomicrobiota</taxon>
        <taxon>Verrucomicrobiia</taxon>
        <taxon>Verrucomicrobiales</taxon>
        <taxon>Verrucomicrobiaceae</taxon>
        <taxon>Haloferula</taxon>
    </lineage>
</organism>
<dbReference type="PANTHER" id="PTHR28208">
    <property type="entry name" value="PHOSPHATIDATE PHOSPHATASE APP1"/>
    <property type="match status" value="1"/>
</dbReference>
<accession>A0ABP9UPW8</accession>
<dbReference type="EMBL" id="BAABRI010000009">
    <property type="protein sequence ID" value="GAA5482762.1"/>
    <property type="molecule type" value="Genomic_DNA"/>
</dbReference>
<protein>
    <recommendedName>
        <fullName evidence="1">Phosphatidate phosphatase APP1 catalytic domain-containing protein</fullName>
    </recommendedName>
</protein>
<evidence type="ECO:0000313" key="3">
    <source>
        <dbReference type="Proteomes" id="UP001476282"/>
    </source>
</evidence>
<proteinExistence type="predicted"/>
<dbReference type="PANTHER" id="PTHR28208:SF3">
    <property type="entry name" value="PHOSPHATIDATE PHOSPHATASE APP1"/>
    <property type="match status" value="1"/>
</dbReference>
<gene>
    <name evidence="2" type="ORF">Hsar01_01986</name>
</gene>
<dbReference type="Pfam" id="PF09949">
    <property type="entry name" value="APP1_cat"/>
    <property type="match status" value="1"/>
</dbReference>
<dbReference type="Proteomes" id="UP001476282">
    <property type="component" value="Unassembled WGS sequence"/>
</dbReference>
<name>A0ABP9UPW8_9BACT</name>
<comment type="caution">
    <text evidence="2">The sequence shown here is derived from an EMBL/GenBank/DDBJ whole genome shotgun (WGS) entry which is preliminary data.</text>
</comment>
<feature type="domain" description="Phosphatidate phosphatase APP1 catalytic" evidence="1">
    <location>
        <begin position="158"/>
        <end position="311"/>
    </location>
</feature>
<evidence type="ECO:0000313" key="2">
    <source>
        <dbReference type="EMBL" id="GAA5482762.1"/>
    </source>
</evidence>
<dbReference type="InterPro" id="IPR052935">
    <property type="entry name" value="Mg2+_PAP"/>
</dbReference>
<evidence type="ECO:0000259" key="1">
    <source>
        <dbReference type="Pfam" id="PF09949"/>
    </source>
</evidence>